<evidence type="ECO:0000313" key="2">
    <source>
        <dbReference type="EMBL" id="WBL35691.1"/>
    </source>
</evidence>
<proteinExistence type="predicted"/>
<gene>
    <name evidence="2" type="ORF">O0235_13050</name>
</gene>
<dbReference type="SUPFAM" id="SSF52540">
    <property type="entry name" value="P-loop containing nucleoside triphosphate hydrolases"/>
    <property type="match status" value="1"/>
</dbReference>
<feature type="domain" description="G" evidence="1">
    <location>
        <begin position="43"/>
        <end position="180"/>
    </location>
</feature>
<reference evidence="2 3" key="1">
    <citation type="journal article" date="2023" name="ISME J.">
        <title>Thermophilic Dehalococcoidia with unusual traits shed light on an unexpected past.</title>
        <authorList>
            <person name="Palmer M."/>
            <person name="Covington J.K."/>
            <person name="Zhou E.M."/>
            <person name="Thomas S.C."/>
            <person name="Habib N."/>
            <person name="Seymour C.O."/>
            <person name="Lai D."/>
            <person name="Johnston J."/>
            <person name="Hashimi A."/>
            <person name="Jiao J.Y."/>
            <person name="Muok A.R."/>
            <person name="Liu L."/>
            <person name="Xian W.D."/>
            <person name="Zhi X.Y."/>
            <person name="Li M.M."/>
            <person name="Silva L.P."/>
            <person name="Bowen B.P."/>
            <person name="Louie K."/>
            <person name="Briegel A."/>
            <person name="Pett-Ridge J."/>
            <person name="Weber P.K."/>
            <person name="Tocheva E.I."/>
            <person name="Woyke T."/>
            <person name="Northen T.R."/>
            <person name="Mayali X."/>
            <person name="Li W.J."/>
            <person name="Hedlund B.P."/>
        </authorList>
    </citation>
    <scope>NUCLEOTIDE SEQUENCE [LARGE SCALE GENOMIC DNA]</scope>
    <source>
        <strain evidence="2 3">YIM 72310</strain>
    </source>
</reference>
<dbReference type="RefSeq" id="WP_270056216.1">
    <property type="nucleotide sequence ID" value="NZ_CP115149.1"/>
</dbReference>
<organism evidence="2 3">
    <name type="scientific">Tepidiforma flava</name>
    <dbReference type="NCBI Taxonomy" id="3004094"/>
    <lineage>
        <taxon>Bacteria</taxon>
        <taxon>Bacillati</taxon>
        <taxon>Chloroflexota</taxon>
        <taxon>Tepidiformia</taxon>
        <taxon>Tepidiformales</taxon>
        <taxon>Tepidiformaceae</taxon>
        <taxon>Tepidiforma</taxon>
    </lineage>
</organism>
<dbReference type="EMBL" id="CP115149">
    <property type="protein sequence ID" value="WBL35691.1"/>
    <property type="molecule type" value="Genomic_DNA"/>
</dbReference>
<dbReference type="InterPro" id="IPR006073">
    <property type="entry name" value="GTP-bd"/>
</dbReference>
<dbReference type="Proteomes" id="UP001212803">
    <property type="component" value="Chromosome"/>
</dbReference>
<protein>
    <submittedName>
        <fullName evidence="2">50S ribosome-binding GTPase</fullName>
    </submittedName>
</protein>
<sequence length="480" mass="50511">MTAAAGGALAARLDRVLRRAADELPGAASELRAAADRLHGPLRIAVAGRVKAGKSTLLNALLGERLAATDSGECTRLVTRFVHDWQYRVTAVRPGGAREPLSFRRGERGLDIDLAGAGDIAEVEVGWPSRKLEGIELIDTPGLGSLTPGVSEQTEELTGAAGGASAVDAVIYLLRHVHREDTAFLEGFRDAGLPLGSPVTTVLVLSRADEIGGGRPDAMESARRIAARYSRDPRLLALAGQVIPVAGLLAETASTLAEAEYRAIRDLAADPSAAAALLLSVDRFRDPERSPLTEELRELLLRRFGLFGLRVAVAAVADGRVQSSSDLARMLEAVSGIGPVREAIDRRLRARSHLLIVRSVVAAGRQIARQHATASPAAAARLAAELDDLAASAPELGLLEAAHLAATGLARFSDADRDEAEALLERLGAPGPVPMSLADAVAAIDRWRDRAADPLLDGFGRAAADAMTRAYEALYARSIG</sequence>
<accession>A0ABY7M582</accession>
<name>A0ABY7M582_9CHLR</name>
<dbReference type="Gene3D" id="3.40.50.300">
    <property type="entry name" value="P-loop containing nucleotide triphosphate hydrolases"/>
    <property type="match status" value="1"/>
</dbReference>
<keyword evidence="3" id="KW-1185">Reference proteome</keyword>
<dbReference type="Pfam" id="PF01926">
    <property type="entry name" value="MMR_HSR1"/>
    <property type="match status" value="1"/>
</dbReference>
<evidence type="ECO:0000259" key="1">
    <source>
        <dbReference type="Pfam" id="PF01926"/>
    </source>
</evidence>
<evidence type="ECO:0000313" key="3">
    <source>
        <dbReference type="Proteomes" id="UP001212803"/>
    </source>
</evidence>
<dbReference type="InterPro" id="IPR027417">
    <property type="entry name" value="P-loop_NTPase"/>
</dbReference>